<dbReference type="GO" id="GO:0006596">
    <property type="term" value="P:polyamine biosynthetic process"/>
    <property type="evidence" value="ECO:0007669"/>
    <property type="project" value="UniProtKB-KW"/>
</dbReference>
<reference evidence="3 4" key="1">
    <citation type="submission" date="2019-08" db="EMBL/GenBank/DDBJ databases">
        <title>Genome of Vicingus serpentipes NCIMB 15042.</title>
        <authorList>
            <person name="Bowman J.P."/>
        </authorList>
    </citation>
    <scope>NUCLEOTIDE SEQUENCE [LARGE SCALE GENOMIC DNA]</scope>
    <source>
        <strain evidence="3 4">NCIMB 15042</strain>
    </source>
</reference>
<accession>A0A5C6RQN7</accession>
<protein>
    <submittedName>
        <fullName evidence="3">Spermidine synthase</fullName>
    </submittedName>
</protein>
<dbReference type="EMBL" id="VOOS01000005">
    <property type="protein sequence ID" value="TXB64254.1"/>
    <property type="molecule type" value="Genomic_DNA"/>
</dbReference>
<keyword evidence="2" id="KW-0812">Transmembrane</keyword>
<evidence type="ECO:0000313" key="4">
    <source>
        <dbReference type="Proteomes" id="UP000321721"/>
    </source>
</evidence>
<dbReference type="NCBIfam" id="NF037959">
    <property type="entry name" value="MFS_SpdSyn"/>
    <property type="match status" value="1"/>
</dbReference>
<dbReference type="GO" id="GO:0010487">
    <property type="term" value="F:thermospermine synthase activity"/>
    <property type="evidence" value="ECO:0007669"/>
    <property type="project" value="TreeGrafter"/>
</dbReference>
<proteinExistence type="predicted"/>
<organism evidence="3 4">
    <name type="scientific">Vicingus serpentipes</name>
    <dbReference type="NCBI Taxonomy" id="1926625"/>
    <lineage>
        <taxon>Bacteria</taxon>
        <taxon>Pseudomonadati</taxon>
        <taxon>Bacteroidota</taxon>
        <taxon>Flavobacteriia</taxon>
        <taxon>Flavobacteriales</taxon>
        <taxon>Vicingaceae</taxon>
        <taxon>Vicingus</taxon>
    </lineage>
</organism>
<feature type="transmembrane region" description="Helical" evidence="2">
    <location>
        <begin position="208"/>
        <end position="225"/>
    </location>
</feature>
<dbReference type="AlphaFoldDB" id="A0A5C6RQN7"/>
<sequence>MSFYYLYIDMGNNSVKFFLLLSFIEGLVVMGTELLGAKMLAPFFGSSLYVWSSVMAITLGGLAFGYFFGGKISLREKQELNLYKILLIGSLFTMLMPFTSKVALNIIGFYSLLPAVFCSTFIVLFPPVFLMGMVSPIIIKIISKNTNESGNSAGTVYAISTFGGIISTLAFGFYVIPVYGLTMPAIISGATLGILPLIMLIKRKRYSDTLPFVIGIIISLYQLIFDFNQPREGVDLIYQSEGILGQISVYDYSSNNFNKAGNNSEKVRWLYVNGISQTKENRSITLDENSEKYFTYVPKLTDYISSLNLKNKSVLLLGLGGGSLAKSLFENGYNVEVCELDKRINYVAKTYFDLPETINVTVDDARHFIKLSKNKYDVIIFDTFRGEETPSHIITKESLVEVKKILNKDGHVLINSYNYIEGKKGVGLQSIYKTLIDANLSTEVWPTSIDVNNRNLLFISSLNKVEKNEEFLDMSKIDISKAQVLTDEYPAFEMLNGLAGLDWRISAINNNQTTN</sequence>
<evidence type="ECO:0000256" key="2">
    <source>
        <dbReference type="SAM" id="Phobius"/>
    </source>
</evidence>
<dbReference type="Proteomes" id="UP000321721">
    <property type="component" value="Unassembled WGS sequence"/>
</dbReference>
<feature type="transmembrane region" description="Helical" evidence="2">
    <location>
        <begin position="17"/>
        <end position="36"/>
    </location>
</feature>
<keyword evidence="2" id="KW-1133">Transmembrane helix</keyword>
<keyword evidence="4" id="KW-1185">Reference proteome</keyword>
<feature type="transmembrane region" description="Helical" evidence="2">
    <location>
        <begin position="112"/>
        <end position="134"/>
    </location>
</feature>
<comment type="caution">
    <text evidence="3">The sequence shown here is derived from an EMBL/GenBank/DDBJ whole genome shotgun (WGS) entry which is preliminary data.</text>
</comment>
<evidence type="ECO:0000313" key="3">
    <source>
        <dbReference type="EMBL" id="TXB64254.1"/>
    </source>
</evidence>
<feature type="transmembrane region" description="Helical" evidence="2">
    <location>
        <begin position="182"/>
        <end position="201"/>
    </location>
</feature>
<dbReference type="SUPFAM" id="SSF53335">
    <property type="entry name" value="S-adenosyl-L-methionine-dependent methyltransferases"/>
    <property type="match status" value="1"/>
</dbReference>
<dbReference type="Pfam" id="PF01564">
    <property type="entry name" value="Spermine_synth"/>
    <property type="match status" value="1"/>
</dbReference>
<dbReference type="InterPro" id="IPR029063">
    <property type="entry name" value="SAM-dependent_MTases_sf"/>
</dbReference>
<dbReference type="PANTHER" id="PTHR43317:SF1">
    <property type="entry name" value="THERMOSPERMINE SYNTHASE ACAULIS5"/>
    <property type="match status" value="1"/>
</dbReference>
<feature type="transmembrane region" description="Helical" evidence="2">
    <location>
        <begin position="155"/>
        <end position="176"/>
    </location>
</feature>
<name>A0A5C6RQN7_9FLAO</name>
<dbReference type="OrthoDB" id="9761985at2"/>
<feature type="transmembrane region" description="Helical" evidence="2">
    <location>
        <begin position="48"/>
        <end position="69"/>
    </location>
</feature>
<feature type="transmembrane region" description="Helical" evidence="2">
    <location>
        <begin position="81"/>
        <end position="100"/>
    </location>
</feature>
<dbReference type="PANTHER" id="PTHR43317">
    <property type="entry name" value="THERMOSPERMINE SYNTHASE ACAULIS5"/>
    <property type="match status" value="1"/>
</dbReference>
<gene>
    <name evidence="3" type="ORF">FRY74_10705</name>
</gene>
<evidence type="ECO:0000256" key="1">
    <source>
        <dbReference type="ARBA" id="ARBA00023115"/>
    </source>
</evidence>
<dbReference type="Gene3D" id="3.40.50.150">
    <property type="entry name" value="Vaccinia Virus protein VP39"/>
    <property type="match status" value="1"/>
</dbReference>
<keyword evidence="2" id="KW-0472">Membrane</keyword>
<keyword evidence="1" id="KW-0620">Polyamine biosynthesis</keyword>